<feature type="compositionally biased region" description="Basic and acidic residues" evidence="1">
    <location>
        <begin position="10"/>
        <end position="34"/>
    </location>
</feature>
<dbReference type="AlphaFoldDB" id="A0A016WQ68"/>
<feature type="region of interest" description="Disordered" evidence="1">
    <location>
        <begin position="1"/>
        <end position="99"/>
    </location>
</feature>
<keyword evidence="3" id="KW-1185">Reference proteome</keyword>
<evidence type="ECO:0000313" key="2">
    <source>
        <dbReference type="EMBL" id="EYC41810.1"/>
    </source>
</evidence>
<proteinExistence type="predicted"/>
<protein>
    <submittedName>
        <fullName evidence="2">Uncharacterized protein</fullName>
    </submittedName>
</protein>
<evidence type="ECO:0000256" key="1">
    <source>
        <dbReference type="SAM" id="MobiDB-lite"/>
    </source>
</evidence>
<sequence length="99" mass="11125">MPLLGQGGLVERHFPHSLTKEDLHRDVYTTDRRRQSGRTRYGQRVTMTETSQPSDHRGDPDRTPPATAADASQPPGHRGGRERTRSSRWGPLQGIVRGE</sequence>
<reference evidence="3" key="1">
    <citation type="journal article" date="2015" name="Nat. Genet.">
        <title>The genome and transcriptome of the zoonotic hookworm Ancylostoma ceylanicum identify infection-specific gene families.</title>
        <authorList>
            <person name="Schwarz E.M."/>
            <person name="Hu Y."/>
            <person name="Antoshechkin I."/>
            <person name="Miller M.M."/>
            <person name="Sternberg P.W."/>
            <person name="Aroian R.V."/>
        </authorList>
    </citation>
    <scope>NUCLEOTIDE SEQUENCE</scope>
    <source>
        <strain evidence="3">HY135</strain>
    </source>
</reference>
<dbReference type="Proteomes" id="UP000024635">
    <property type="component" value="Unassembled WGS sequence"/>
</dbReference>
<accession>A0A016WQ68</accession>
<gene>
    <name evidence="2" type="primary">Acey_s0555.g3371</name>
    <name evidence="2" type="ORF">Y032_0555g3371</name>
</gene>
<dbReference type="EMBL" id="JARK01000155">
    <property type="protein sequence ID" value="EYC41810.1"/>
    <property type="molecule type" value="Genomic_DNA"/>
</dbReference>
<organism evidence="2 3">
    <name type="scientific">Ancylostoma ceylanicum</name>
    <dbReference type="NCBI Taxonomy" id="53326"/>
    <lineage>
        <taxon>Eukaryota</taxon>
        <taxon>Metazoa</taxon>
        <taxon>Ecdysozoa</taxon>
        <taxon>Nematoda</taxon>
        <taxon>Chromadorea</taxon>
        <taxon>Rhabditida</taxon>
        <taxon>Rhabditina</taxon>
        <taxon>Rhabditomorpha</taxon>
        <taxon>Strongyloidea</taxon>
        <taxon>Ancylostomatidae</taxon>
        <taxon>Ancylostomatinae</taxon>
        <taxon>Ancylostoma</taxon>
    </lineage>
</organism>
<name>A0A016WQ68_9BILA</name>
<comment type="caution">
    <text evidence="2">The sequence shown here is derived from an EMBL/GenBank/DDBJ whole genome shotgun (WGS) entry which is preliminary data.</text>
</comment>
<evidence type="ECO:0000313" key="3">
    <source>
        <dbReference type="Proteomes" id="UP000024635"/>
    </source>
</evidence>